<dbReference type="Proteomes" id="UP001595999">
    <property type="component" value="Unassembled WGS sequence"/>
</dbReference>
<dbReference type="InterPro" id="IPR008670">
    <property type="entry name" value="CoA_reduct_LuxC"/>
</dbReference>
<accession>A0ABV8ZNT6</accession>
<name>A0ABV8ZNT6_9NEIS</name>
<dbReference type="InterPro" id="IPR016161">
    <property type="entry name" value="Ald_DH/histidinol_DH"/>
</dbReference>
<dbReference type="SUPFAM" id="SSF53720">
    <property type="entry name" value="ALDH-like"/>
    <property type="match status" value="1"/>
</dbReference>
<dbReference type="EMBL" id="JBHSEK010000001">
    <property type="protein sequence ID" value="MFC4488143.1"/>
    <property type="molecule type" value="Genomic_DNA"/>
</dbReference>
<keyword evidence="3" id="KW-1185">Reference proteome</keyword>
<gene>
    <name evidence="2" type="ORF">ACFO0R_00770</name>
</gene>
<keyword evidence="1" id="KW-0521">NADP</keyword>
<evidence type="ECO:0000313" key="3">
    <source>
        <dbReference type="Proteomes" id="UP001595999"/>
    </source>
</evidence>
<evidence type="ECO:0000256" key="1">
    <source>
        <dbReference type="ARBA" id="ARBA00022857"/>
    </source>
</evidence>
<dbReference type="Pfam" id="PF05893">
    <property type="entry name" value="LuxC"/>
    <property type="match status" value="1"/>
</dbReference>
<evidence type="ECO:0000313" key="2">
    <source>
        <dbReference type="EMBL" id="MFC4488143.1"/>
    </source>
</evidence>
<reference evidence="3" key="1">
    <citation type="journal article" date="2019" name="Int. J. Syst. Evol. Microbiol.">
        <title>The Global Catalogue of Microorganisms (GCM) 10K type strain sequencing project: providing services to taxonomists for standard genome sequencing and annotation.</title>
        <authorList>
            <consortium name="The Broad Institute Genomics Platform"/>
            <consortium name="The Broad Institute Genome Sequencing Center for Infectious Disease"/>
            <person name="Wu L."/>
            <person name="Ma J."/>
        </authorList>
    </citation>
    <scope>NUCLEOTIDE SEQUENCE [LARGE SCALE GENOMIC DNA]</scope>
    <source>
        <strain evidence="3">CGMCC 4.7608</strain>
    </source>
</reference>
<sequence length="410" mass="44954">MVAAIPMLMKRMSDIPVEILAGASPERIACRPLPPYSPSAIAFLADLSKALLSRPEPRRYPDIAAFAFWCRKANLRRLAGAFGSAGHRLGRGLVLHIAPSNVPVNFAFSFAFGLLAGNANIVRVPGADHPQVAVICEEIERLFSLPEHADIAAMNALIRYPRNDEVTAALSRSCHARVLWGGDATIAHLRAMPTQARCVDVAFADRYSLCVMAAEAVLTASEPQLRGLAEGFYNDVFFLDQNACSSPHLILWLGGQEQAEAAMLRFWLAMQRLLASKGATPALHAVEKFTHLCRTAIHLDAAVSSSRHANDIYRVRLAELPEDIDIHRGSHGFFFEYVCADLNCLKRIVGERYQTLSCFGVDRQQLIQFVVAEGLIGIDRVVPVGKALDIGVIWDGYDLVGTLSRVISDR</sequence>
<organism evidence="2 3">
    <name type="scientific">Chromobacterium aquaticum</name>
    <dbReference type="NCBI Taxonomy" id="467180"/>
    <lineage>
        <taxon>Bacteria</taxon>
        <taxon>Pseudomonadati</taxon>
        <taxon>Pseudomonadota</taxon>
        <taxon>Betaproteobacteria</taxon>
        <taxon>Neisseriales</taxon>
        <taxon>Chromobacteriaceae</taxon>
        <taxon>Chromobacterium</taxon>
    </lineage>
</organism>
<dbReference type="RefSeq" id="WP_378123740.1">
    <property type="nucleotide sequence ID" value="NZ_JBHSEK010000001.1"/>
</dbReference>
<proteinExistence type="predicted"/>
<comment type="caution">
    <text evidence="2">The sequence shown here is derived from an EMBL/GenBank/DDBJ whole genome shotgun (WGS) entry which is preliminary data.</text>
</comment>
<protein>
    <submittedName>
        <fullName evidence="2">Acyl-CoA reductase</fullName>
    </submittedName>
</protein>